<dbReference type="KEGG" id="ftj:FTUN_6295"/>
<dbReference type="Proteomes" id="UP000503447">
    <property type="component" value="Chromosome"/>
</dbReference>
<evidence type="ECO:0000313" key="2">
    <source>
        <dbReference type="Proteomes" id="UP000503447"/>
    </source>
</evidence>
<name>A0A6M5YZ23_9BACT</name>
<keyword evidence="2" id="KW-1185">Reference proteome</keyword>
<proteinExistence type="predicted"/>
<gene>
    <name evidence="1" type="ORF">FTUN_6295</name>
</gene>
<evidence type="ECO:0000313" key="1">
    <source>
        <dbReference type="EMBL" id="QJW98700.1"/>
    </source>
</evidence>
<organism evidence="1 2">
    <name type="scientific">Frigoriglobus tundricola</name>
    <dbReference type="NCBI Taxonomy" id="2774151"/>
    <lineage>
        <taxon>Bacteria</taxon>
        <taxon>Pseudomonadati</taxon>
        <taxon>Planctomycetota</taxon>
        <taxon>Planctomycetia</taxon>
        <taxon>Gemmatales</taxon>
        <taxon>Gemmataceae</taxon>
        <taxon>Frigoriglobus</taxon>
    </lineage>
</organism>
<accession>A0A6M5YZ23</accession>
<reference evidence="2" key="1">
    <citation type="submission" date="2020-05" db="EMBL/GenBank/DDBJ databases">
        <title>Frigoriglobus tundricola gen. nov., sp. nov., a psychrotolerant cellulolytic planctomycete of the family Gemmataceae with two divergent copies of 16S rRNA gene.</title>
        <authorList>
            <person name="Kulichevskaya I.S."/>
            <person name="Ivanova A.A."/>
            <person name="Naumoff D.G."/>
            <person name="Beletsky A.V."/>
            <person name="Rijpstra W.I.C."/>
            <person name="Sinninghe Damste J.S."/>
            <person name="Mardanov A.V."/>
            <person name="Ravin N.V."/>
            <person name="Dedysh S.N."/>
        </authorList>
    </citation>
    <scope>NUCLEOTIDE SEQUENCE [LARGE SCALE GENOMIC DNA]</scope>
    <source>
        <strain evidence="2">PL17</strain>
    </source>
</reference>
<dbReference type="AlphaFoldDB" id="A0A6M5YZ23"/>
<protein>
    <submittedName>
        <fullName evidence="1">Uncharacterized protein</fullName>
    </submittedName>
</protein>
<dbReference type="EMBL" id="CP053452">
    <property type="protein sequence ID" value="QJW98700.1"/>
    <property type="molecule type" value="Genomic_DNA"/>
</dbReference>
<sequence>MFGIVPVFRPGHRLHVELCDRRDAVRAAPAPAPALMCRGLHLGVADPGERSGLLVLAERLVCADRVAAELLL</sequence>